<dbReference type="GeneID" id="9673538"/>
<gene>
    <name evidence="8" type="ORF">NECHADRAFT_38935</name>
</gene>
<dbReference type="STRING" id="660122.C7YQD1"/>
<protein>
    <recommendedName>
        <fullName evidence="7">Helicase ATP-binding domain-containing protein</fullName>
    </recommendedName>
</protein>
<dbReference type="PANTHER" id="PTHR47961:SF6">
    <property type="entry name" value="DNA-DIRECTED DNA POLYMERASE"/>
    <property type="match status" value="1"/>
</dbReference>
<keyword evidence="3" id="KW-0347">Helicase</keyword>
<dbReference type="SUPFAM" id="SSF46785">
    <property type="entry name" value="Winged helix' DNA-binding domain"/>
    <property type="match status" value="1"/>
</dbReference>
<organism evidence="8 9">
    <name type="scientific">Fusarium vanettenii (strain ATCC MYA-4622 / CBS 123669 / FGSC 9596 / NRRL 45880 / 77-13-4)</name>
    <name type="common">Fusarium solani subsp. pisi</name>
    <dbReference type="NCBI Taxonomy" id="660122"/>
    <lineage>
        <taxon>Eukaryota</taxon>
        <taxon>Fungi</taxon>
        <taxon>Dikarya</taxon>
        <taxon>Ascomycota</taxon>
        <taxon>Pezizomycotina</taxon>
        <taxon>Sordariomycetes</taxon>
        <taxon>Hypocreomycetidae</taxon>
        <taxon>Hypocreales</taxon>
        <taxon>Nectriaceae</taxon>
        <taxon>Fusarium</taxon>
        <taxon>Fusarium solani species complex</taxon>
        <taxon>Fusarium vanettenii</taxon>
    </lineage>
</organism>
<dbReference type="GO" id="GO:0016787">
    <property type="term" value="F:hydrolase activity"/>
    <property type="evidence" value="ECO:0007669"/>
    <property type="project" value="UniProtKB-KW"/>
</dbReference>
<evidence type="ECO:0000313" key="9">
    <source>
        <dbReference type="Proteomes" id="UP000005206"/>
    </source>
</evidence>
<dbReference type="OrthoDB" id="2320933at2759"/>
<dbReference type="GO" id="GO:0043138">
    <property type="term" value="F:3'-5' DNA helicase activity"/>
    <property type="evidence" value="ECO:0007669"/>
    <property type="project" value="UniProtKB-EC"/>
</dbReference>
<sequence>MKSIRGLMHTTSVEAAHDRKTTFATTSIVGHKRSLSNTGDDHKPRPSASRTAVQFQRAVSLPSAPPRISPSRIVNLDERVGPSEYSQRRSIAATPTASHDPELALNHPTYGLPRHLVDNFASLGIKQIYPWQKSCLKGPGLLTGEKNLVYCAPTGGGKSLVADVLMLKRILEEKGTKALLVLPYVALVQEKVRWLRNVVQGLRLATETVIDDDKRIWRRRADEGTVRVVGFFGGGKVRATWADFDIGANALVNTAIDDCSITKLRAVVLDELHMVDDEHRGYLLELVASKLLSLEQPIQIIGMSATLPNMDLMAQWLDGHCYETRYRPVPIEEHLVYDGNVYPAGSTSSLIRTAAQLNNRPTQTPSLTKPIRRIEPSTHKELRDPVLNAVVTLACETATSGFGALVFAGSRGMCESDARWISRAMPPPNELRPEVVDRRMDLLGELRSLNTGIDPVLEETVLYGVAFHRKGISLQRDMMMVPARRVILHNCRMGREFVGPSMLRQMRGRAGRQGKAPIGETYLCCRENDLEQVVELMNAELPPVTSCLNTENRRIQRALLEVVSIRLATSHESIHDYFSKSLLSHTHSAKFVNECITSSLEEIEKLGFVERDSFSMLTATQLGKAIVASAIDPDDGIFVHKELSRALQAFVMDGEMHVLYTFTPVQEFGITVNWQVFRNEMEGLDESGMRVLRLLGIKPTTILRLAQGATLREVTPEEKQLARIHRRFYLALQLRDLCNEVPIHMVARKYDVPRGTVQNLSQTCQGFAAGMIKFCEQMGWGVMAAALDHFSDRLIAGARADLLALAKIPFIKSRTARVFWENGFRTVATIANADPAELLPVLMQAQPNKIRLKGKDNDKYEEKLMVKAKVISDAANKIWRLQMQAELEEE</sequence>
<accession>C7YQD1</accession>
<dbReference type="Pfam" id="PF25453">
    <property type="entry name" value="DUF7898"/>
    <property type="match status" value="1"/>
</dbReference>
<name>C7YQD1_FUSV7</name>
<dbReference type="Pfam" id="PF20470">
    <property type="entry name" value="HTH_61"/>
    <property type="match status" value="1"/>
</dbReference>
<evidence type="ECO:0000256" key="4">
    <source>
        <dbReference type="ARBA" id="ARBA00022840"/>
    </source>
</evidence>
<dbReference type="SUPFAM" id="SSF158702">
    <property type="entry name" value="Sec63 N-terminal domain-like"/>
    <property type="match status" value="1"/>
</dbReference>
<dbReference type="SMART" id="SM00487">
    <property type="entry name" value="DEXDc"/>
    <property type="match status" value="1"/>
</dbReference>
<dbReference type="Gene3D" id="3.40.50.300">
    <property type="entry name" value="P-loop containing nucleotide triphosphate hydrolases"/>
    <property type="match status" value="3"/>
</dbReference>
<dbReference type="VEuPathDB" id="FungiDB:NECHADRAFT_38935"/>
<reference evidence="8 9" key="1">
    <citation type="journal article" date="2009" name="PLoS Genet.">
        <title>The genome of Nectria haematococca: contribution of supernumerary chromosomes to gene expansion.</title>
        <authorList>
            <person name="Coleman J.J."/>
            <person name="Rounsley S.D."/>
            <person name="Rodriguez-Carres M."/>
            <person name="Kuo A."/>
            <person name="Wasmann C.C."/>
            <person name="Grimwood J."/>
            <person name="Schmutz J."/>
            <person name="Taga M."/>
            <person name="White G.J."/>
            <person name="Zhou S."/>
            <person name="Schwartz D.C."/>
            <person name="Freitag M."/>
            <person name="Ma L.J."/>
            <person name="Danchin E.G."/>
            <person name="Henrissat B."/>
            <person name="Coutinho P.M."/>
            <person name="Nelson D.R."/>
            <person name="Straney D."/>
            <person name="Napoli C.A."/>
            <person name="Barker B.M."/>
            <person name="Gribskov M."/>
            <person name="Rep M."/>
            <person name="Kroken S."/>
            <person name="Molnar I."/>
            <person name="Rensing C."/>
            <person name="Kennell J.C."/>
            <person name="Zamora J."/>
            <person name="Farman M.L."/>
            <person name="Selker E.U."/>
            <person name="Salamov A."/>
            <person name="Shapiro H."/>
            <person name="Pangilinan J."/>
            <person name="Lindquist E."/>
            <person name="Lamers C."/>
            <person name="Grigoriev I.V."/>
            <person name="Geiser D.M."/>
            <person name="Covert S.F."/>
            <person name="Temporini E."/>
            <person name="Vanetten H.D."/>
        </authorList>
    </citation>
    <scope>NUCLEOTIDE SEQUENCE [LARGE SCALE GENOMIC DNA]</scope>
    <source>
        <strain evidence="9">ATCC MYA-4622 / CBS 123669 / FGSC 9596 / NRRL 45880 / 77-13-4</strain>
    </source>
</reference>
<dbReference type="InterPro" id="IPR050474">
    <property type="entry name" value="Hel308_SKI2-like"/>
</dbReference>
<keyword evidence="1" id="KW-0547">Nucleotide-binding</keyword>
<keyword evidence="2" id="KW-0378">Hydrolase</keyword>
<evidence type="ECO:0000256" key="1">
    <source>
        <dbReference type="ARBA" id="ARBA00022741"/>
    </source>
</evidence>
<dbReference type="InterPro" id="IPR014001">
    <property type="entry name" value="Helicase_ATP-bd"/>
</dbReference>
<dbReference type="HOGENOM" id="CLU_006553_2_0_1"/>
<dbReference type="InterPro" id="IPR011545">
    <property type="entry name" value="DEAD/DEAH_box_helicase_dom"/>
</dbReference>
<dbReference type="Pfam" id="PF21099">
    <property type="entry name" value="POLQ_helical"/>
    <property type="match status" value="1"/>
</dbReference>
<evidence type="ECO:0000256" key="2">
    <source>
        <dbReference type="ARBA" id="ARBA00022801"/>
    </source>
</evidence>
<dbReference type="FunFam" id="1.10.3380.20:FF:000005">
    <property type="entry name" value="DNA-directed DNA polymerase theta, putative"/>
    <property type="match status" value="1"/>
</dbReference>
<dbReference type="GO" id="GO:0005524">
    <property type="term" value="F:ATP binding"/>
    <property type="evidence" value="ECO:0007669"/>
    <property type="project" value="UniProtKB-KW"/>
</dbReference>
<dbReference type="PROSITE" id="PS51192">
    <property type="entry name" value="HELICASE_ATP_BIND_1"/>
    <property type="match status" value="1"/>
</dbReference>
<evidence type="ECO:0000313" key="8">
    <source>
        <dbReference type="EMBL" id="EEU46004.1"/>
    </source>
</evidence>
<dbReference type="PANTHER" id="PTHR47961">
    <property type="entry name" value="DNA POLYMERASE THETA, PUTATIVE (AFU_ORTHOLOGUE AFUA_1G05260)-RELATED"/>
    <property type="match status" value="1"/>
</dbReference>
<dbReference type="Proteomes" id="UP000005206">
    <property type="component" value="Chromosome 4"/>
</dbReference>
<feature type="region of interest" description="Disordered" evidence="6">
    <location>
        <begin position="24"/>
        <end position="49"/>
    </location>
</feature>
<dbReference type="eggNOG" id="KOG0950">
    <property type="taxonomic scope" value="Eukaryota"/>
</dbReference>
<evidence type="ECO:0000256" key="6">
    <source>
        <dbReference type="SAM" id="MobiDB-lite"/>
    </source>
</evidence>
<keyword evidence="4" id="KW-0067">ATP-binding</keyword>
<dbReference type="SUPFAM" id="SSF52540">
    <property type="entry name" value="P-loop containing nucleoside triphosphate hydrolases"/>
    <property type="match status" value="2"/>
</dbReference>
<dbReference type="InterPro" id="IPR046931">
    <property type="entry name" value="HTH_61"/>
</dbReference>
<dbReference type="Pfam" id="PF00270">
    <property type="entry name" value="DEAD"/>
    <property type="match status" value="1"/>
</dbReference>
<dbReference type="CDD" id="cd18026">
    <property type="entry name" value="DEXHc_POLQ-like"/>
    <property type="match status" value="1"/>
</dbReference>
<evidence type="ECO:0000256" key="5">
    <source>
        <dbReference type="ARBA" id="ARBA00048988"/>
    </source>
</evidence>
<dbReference type="RefSeq" id="XP_003051717.1">
    <property type="nucleotide sequence ID" value="XM_003051671.1"/>
</dbReference>
<feature type="region of interest" description="Disordered" evidence="6">
    <location>
        <begin position="79"/>
        <end position="102"/>
    </location>
</feature>
<dbReference type="InterPro" id="IPR048960">
    <property type="entry name" value="POLQ-like_helical"/>
</dbReference>
<dbReference type="KEGG" id="nhe:NECHADRAFT_38935"/>
<dbReference type="InterPro" id="IPR057220">
    <property type="entry name" value="DUF7898"/>
</dbReference>
<dbReference type="InParanoid" id="C7YQD1"/>
<dbReference type="GO" id="GO:0003676">
    <property type="term" value="F:nucleic acid binding"/>
    <property type="evidence" value="ECO:0007669"/>
    <property type="project" value="InterPro"/>
</dbReference>
<evidence type="ECO:0000259" key="7">
    <source>
        <dbReference type="PROSITE" id="PS51192"/>
    </source>
</evidence>
<feature type="compositionally biased region" description="Polar residues" evidence="6">
    <location>
        <begin position="84"/>
        <end position="97"/>
    </location>
</feature>
<evidence type="ECO:0000256" key="3">
    <source>
        <dbReference type="ARBA" id="ARBA00022806"/>
    </source>
</evidence>
<keyword evidence="9" id="KW-1185">Reference proteome</keyword>
<dbReference type="Gene3D" id="1.10.3380.20">
    <property type="match status" value="1"/>
</dbReference>
<dbReference type="InterPro" id="IPR036390">
    <property type="entry name" value="WH_DNA-bd_sf"/>
</dbReference>
<dbReference type="OMA" id="MFLNANI"/>
<dbReference type="AlphaFoldDB" id="C7YQD1"/>
<feature type="domain" description="Helicase ATP-binding" evidence="7">
    <location>
        <begin position="139"/>
        <end position="325"/>
    </location>
</feature>
<comment type="catalytic activity">
    <reaction evidence="5">
        <text>ATP + H2O = ADP + phosphate + H(+)</text>
        <dbReference type="Rhea" id="RHEA:13065"/>
        <dbReference type="ChEBI" id="CHEBI:15377"/>
        <dbReference type="ChEBI" id="CHEBI:15378"/>
        <dbReference type="ChEBI" id="CHEBI:30616"/>
        <dbReference type="ChEBI" id="CHEBI:43474"/>
        <dbReference type="ChEBI" id="CHEBI:456216"/>
        <dbReference type="EC" id="5.6.2.4"/>
    </reaction>
</comment>
<proteinExistence type="predicted"/>
<dbReference type="EMBL" id="GG698898">
    <property type="protein sequence ID" value="EEU46004.1"/>
    <property type="molecule type" value="Genomic_DNA"/>
</dbReference>
<dbReference type="InterPro" id="IPR027417">
    <property type="entry name" value="P-loop_NTPase"/>
</dbReference>